<dbReference type="EMBL" id="CYKH01000459">
    <property type="protein sequence ID" value="CUF95184.1"/>
    <property type="molecule type" value="Genomic_DNA"/>
</dbReference>
<proteinExistence type="predicted"/>
<evidence type="ECO:0000313" key="3">
    <source>
        <dbReference type="Proteomes" id="UP000051952"/>
    </source>
</evidence>
<sequence>MLPVERGCEHPHHTHFCVETNSTFCTSCAGEEGTRVAAALQRVGGWAAVMTPVTHLQRLVNEDMTRLRVALKCVEAGVASSERDGAHMHPELALDREAERCRQDIDAVLLRMVQHVQATRERLYKEVDEAIVHRRETIARLKDVGHKLTHAIKDVERCASSSSLQLPQRTSSTLIDEEPHVVVEHHHDDNISGLVNAAQLLASMEERLVLDAETALSHVFPPASAVSVTRQLAKRDVIVLPSSSNELALLPFSLRLTKPLAMSSDLDNVHVKDSSGWRVSGISAGGGSRSSSMEGKSQLRDTTTRRITTELSSAELAGENTVAPNSVQNSRRQSWRAFRGLGSVQARRRNIRTPDALLL</sequence>
<protein>
    <submittedName>
        <fullName evidence="2">Uncharacterized protein</fullName>
    </submittedName>
</protein>
<evidence type="ECO:0000256" key="1">
    <source>
        <dbReference type="SAM" id="MobiDB-lite"/>
    </source>
</evidence>
<accession>A0A0S4J030</accession>
<feature type="region of interest" description="Disordered" evidence="1">
    <location>
        <begin position="282"/>
        <end position="303"/>
    </location>
</feature>
<name>A0A0S4J030_BODSA</name>
<reference evidence="3" key="1">
    <citation type="submission" date="2015-09" db="EMBL/GenBank/DDBJ databases">
        <authorList>
            <consortium name="Pathogen Informatics"/>
        </authorList>
    </citation>
    <scope>NUCLEOTIDE SEQUENCE [LARGE SCALE GENOMIC DNA]</scope>
    <source>
        <strain evidence="3">Lake Konstanz</strain>
    </source>
</reference>
<dbReference type="Proteomes" id="UP000051952">
    <property type="component" value="Unassembled WGS sequence"/>
</dbReference>
<evidence type="ECO:0000313" key="2">
    <source>
        <dbReference type="EMBL" id="CUF95184.1"/>
    </source>
</evidence>
<dbReference type="VEuPathDB" id="TriTrypDB:BSAL_04175"/>
<organism evidence="2 3">
    <name type="scientific">Bodo saltans</name>
    <name type="common">Flagellated protozoan</name>
    <dbReference type="NCBI Taxonomy" id="75058"/>
    <lineage>
        <taxon>Eukaryota</taxon>
        <taxon>Discoba</taxon>
        <taxon>Euglenozoa</taxon>
        <taxon>Kinetoplastea</taxon>
        <taxon>Metakinetoplastina</taxon>
        <taxon>Eubodonida</taxon>
        <taxon>Bodonidae</taxon>
        <taxon>Bodo</taxon>
    </lineage>
</organism>
<gene>
    <name evidence="2" type="ORF">BSAL_04175</name>
</gene>
<dbReference type="AlphaFoldDB" id="A0A0S4J030"/>
<keyword evidence="3" id="KW-1185">Reference proteome</keyword>